<keyword evidence="9" id="KW-0119">Carbohydrate metabolism</keyword>
<keyword evidence="9" id="KW-0963">Cytoplasm</keyword>
<evidence type="ECO:0000313" key="13">
    <source>
        <dbReference type="Proteomes" id="UP000631576"/>
    </source>
</evidence>
<name>A0ABR7G4U3_9FIRM</name>
<comment type="pathway">
    <text evidence="1 9">Glycan biosynthesis; sucrose metabolism.</text>
</comment>
<evidence type="ECO:0000256" key="8">
    <source>
        <dbReference type="RuleBase" id="RU362110"/>
    </source>
</evidence>
<dbReference type="EMBL" id="JACOPE010000001">
    <property type="protein sequence ID" value="MBC5682464.1"/>
    <property type="molecule type" value="Genomic_DNA"/>
</dbReference>
<evidence type="ECO:0000259" key="11">
    <source>
        <dbReference type="Pfam" id="PF08244"/>
    </source>
</evidence>
<dbReference type="GO" id="GO:0016787">
    <property type="term" value="F:hydrolase activity"/>
    <property type="evidence" value="ECO:0007669"/>
    <property type="project" value="UniProtKB-KW"/>
</dbReference>
<gene>
    <name evidence="12" type="ORF">H8S40_02525</name>
</gene>
<feature type="domain" description="Glycosyl hydrolase family 32 N-terminal" evidence="10">
    <location>
        <begin position="11"/>
        <end position="318"/>
    </location>
</feature>
<proteinExistence type="inferred from homology"/>
<evidence type="ECO:0000259" key="10">
    <source>
        <dbReference type="Pfam" id="PF00251"/>
    </source>
</evidence>
<dbReference type="InterPro" id="IPR013320">
    <property type="entry name" value="ConA-like_dom_sf"/>
</dbReference>
<dbReference type="PROSITE" id="PS00609">
    <property type="entry name" value="GLYCOSYL_HYDROL_F32"/>
    <property type="match status" value="1"/>
</dbReference>
<dbReference type="Pfam" id="PF08244">
    <property type="entry name" value="Glyco_hydro_32C"/>
    <property type="match status" value="1"/>
</dbReference>
<comment type="catalytic activity">
    <reaction evidence="8">
        <text>Hydrolysis of terminal non-reducing beta-D-fructofuranoside residues in beta-D-fructofuranosides.</text>
        <dbReference type="EC" id="3.2.1.26"/>
    </reaction>
</comment>
<comment type="similarity">
    <text evidence="2 8">Belongs to the glycosyl hydrolase 32 family.</text>
</comment>
<dbReference type="InterPro" id="IPR001362">
    <property type="entry name" value="Glyco_hydro_32"/>
</dbReference>
<dbReference type="InterPro" id="IPR018053">
    <property type="entry name" value="Glyco_hydro_32_AS"/>
</dbReference>
<dbReference type="SUPFAM" id="SSF49899">
    <property type="entry name" value="Concanavalin A-like lectins/glucanases"/>
    <property type="match status" value="1"/>
</dbReference>
<dbReference type="CDD" id="cd18623">
    <property type="entry name" value="GH32_ScrB-like"/>
    <property type="match status" value="1"/>
</dbReference>
<evidence type="ECO:0000256" key="7">
    <source>
        <dbReference type="ARBA" id="ARBA00033367"/>
    </source>
</evidence>
<dbReference type="SMART" id="SM00640">
    <property type="entry name" value="Glyco_32"/>
    <property type="match status" value="1"/>
</dbReference>
<keyword evidence="13" id="KW-1185">Reference proteome</keyword>
<dbReference type="SUPFAM" id="SSF75005">
    <property type="entry name" value="Arabinanase/levansucrase/invertase"/>
    <property type="match status" value="1"/>
</dbReference>
<sequence>MNNDKFRQGYHLMPLSGWMNDPNGLCFYKGNYHVFFQHSPLDANRGDIFWGHYTSKDLLNWKKHPTFLYPVDSWDINGVYSGSALAEDDALYLYYTGNVKHPGDYDYIYEGRGHNVGLAITKDGILPDSNQCILENKDYPDDLSCHVRDPKVWKMDGKYYMVLGARTRQDKGELLIFESTDKYNWKHINVIKTENDMGYMWECPDIFCVDGQWIVMTSPQGMQPHDDIGQNVYSCGYFPLKGDFRGEYELGEYYEADMGFDYYAPQTFEAPDGRRIVIGWMGMPDADYINPTTENMWQHCMSLPRELHWENNRLMARPVEELKALRKNEFNFVCEKQVGLKSEKYSEFIFENQGAALEIQIGKGVCISWRDGVVKLVMDEKTGAGRTERFINLPSLNKIQIFIDASSIEVFYNEGEYVMSTRFYPEQPEEIQVYGCGNGVLYELEPMKIQWKE</sequence>
<keyword evidence="5 8" id="KW-0378">Hydrolase</keyword>
<keyword evidence="6 8" id="KW-0326">Glycosidase</keyword>
<dbReference type="Proteomes" id="UP000631576">
    <property type="component" value="Unassembled WGS sequence"/>
</dbReference>
<evidence type="ECO:0000256" key="3">
    <source>
        <dbReference type="ARBA" id="ARBA00012758"/>
    </source>
</evidence>
<evidence type="ECO:0000256" key="9">
    <source>
        <dbReference type="RuleBase" id="RU365015"/>
    </source>
</evidence>
<dbReference type="InterPro" id="IPR013189">
    <property type="entry name" value="Glyco_hydro_32_C"/>
</dbReference>
<dbReference type="Pfam" id="PF00251">
    <property type="entry name" value="Glyco_hydro_32N"/>
    <property type="match status" value="1"/>
</dbReference>
<feature type="domain" description="Glycosyl hydrolase family 32 C-terminal" evidence="11">
    <location>
        <begin position="398"/>
        <end position="436"/>
    </location>
</feature>
<dbReference type="InterPro" id="IPR013148">
    <property type="entry name" value="Glyco_hydro_32_N"/>
</dbReference>
<dbReference type="PANTHER" id="PTHR43101:SF1">
    <property type="entry name" value="BETA-FRUCTOSIDASE"/>
    <property type="match status" value="1"/>
</dbReference>
<dbReference type="Gene3D" id="2.115.10.20">
    <property type="entry name" value="Glycosyl hydrolase domain, family 43"/>
    <property type="match status" value="1"/>
</dbReference>
<evidence type="ECO:0000256" key="6">
    <source>
        <dbReference type="ARBA" id="ARBA00023295"/>
    </source>
</evidence>
<comment type="caution">
    <text evidence="12">The sequence shown here is derived from an EMBL/GenBank/DDBJ whole genome shotgun (WGS) entry which is preliminary data.</text>
</comment>
<comment type="subcellular location">
    <subcellularLocation>
        <location evidence="9">Cytoplasm</location>
    </subcellularLocation>
</comment>
<comment type="function">
    <text evidence="9">Enables the bacterium to metabolize sucrose as a sole carbon source.</text>
</comment>
<evidence type="ECO:0000313" key="12">
    <source>
        <dbReference type="EMBL" id="MBC5682464.1"/>
    </source>
</evidence>
<dbReference type="EC" id="3.2.1.26" evidence="3 8"/>
<dbReference type="Gene3D" id="2.60.120.560">
    <property type="entry name" value="Exo-inulinase, domain 1"/>
    <property type="match status" value="1"/>
</dbReference>
<organism evidence="12 13">
    <name type="scientific">Ruminococcus hominis</name>
    <dbReference type="NCBI Taxonomy" id="2763065"/>
    <lineage>
        <taxon>Bacteria</taxon>
        <taxon>Bacillati</taxon>
        <taxon>Bacillota</taxon>
        <taxon>Clostridia</taxon>
        <taxon>Eubacteriales</taxon>
        <taxon>Oscillospiraceae</taxon>
        <taxon>Ruminococcus</taxon>
    </lineage>
</organism>
<dbReference type="InterPro" id="IPR051214">
    <property type="entry name" value="GH32_Enzymes"/>
</dbReference>
<evidence type="ECO:0000256" key="1">
    <source>
        <dbReference type="ARBA" id="ARBA00004914"/>
    </source>
</evidence>
<dbReference type="PANTHER" id="PTHR43101">
    <property type="entry name" value="BETA-FRUCTOSIDASE"/>
    <property type="match status" value="1"/>
</dbReference>
<accession>A0ABR7G4U3</accession>
<evidence type="ECO:0000256" key="5">
    <source>
        <dbReference type="ARBA" id="ARBA00022801"/>
    </source>
</evidence>
<protein>
    <recommendedName>
        <fullName evidence="4 8">Sucrose-6-phosphate hydrolase</fullName>
        <ecNumber evidence="3 8">3.2.1.26</ecNumber>
    </recommendedName>
    <alternativeName>
        <fullName evidence="7 9">Invertase</fullName>
    </alternativeName>
</protein>
<dbReference type="InterPro" id="IPR006232">
    <property type="entry name" value="Suc6P_hydrolase"/>
</dbReference>
<dbReference type="InterPro" id="IPR023296">
    <property type="entry name" value="Glyco_hydro_beta-prop_sf"/>
</dbReference>
<evidence type="ECO:0000256" key="4">
    <source>
        <dbReference type="ARBA" id="ARBA00019623"/>
    </source>
</evidence>
<dbReference type="NCBIfam" id="TIGR01322">
    <property type="entry name" value="scrB_fam"/>
    <property type="match status" value="1"/>
</dbReference>
<reference evidence="12 13" key="1">
    <citation type="submission" date="2020-08" db="EMBL/GenBank/DDBJ databases">
        <title>Genome public.</title>
        <authorList>
            <person name="Liu C."/>
            <person name="Sun Q."/>
        </authorList>
    </citation>
    <scope>NUCLEOTIDE SEQUENCE [LARGE SCALE GENOMIC DNA]</scope>
    <source>
        <strain evidence="12 13">NSJ-13</strain>
    </source>
</reference>
<evidence type="ECO:0000256" key="2">
    <source>
        <dbReference type="ARBA" id="ARBA00009902"/>
    </source>
</evidence>